<gene>
    <name evidence="3" type="ORF">PPRIM_AZ9-3.1.T0180248</name>
</gene>
<keyword evidence="2" id="KW-0472">Membrane</keyword>
<dbReference type="OMA" id="KQECTQY"/>
<keyword evidence="4" id="KW-1185">Reference proteome</keyword>
<protein>
    <recommendedName>
        <fullName evidence="5">Transmembrane protein</fullName>
    </recommendedName>
</protein>
<keyword evidence="2" id="KW-0812">Transmembrane</keyword>
<proteinExistence type="predicted"/>
<dbReference type="AlphaFoldDB" id="A0A8S1K839"/>
<evidence type="ECO:0000313" key="3">
    <source>
        <dbReference type="EMBL" id="CAD8051630.1"/>
    </source>
</evidence>
<accession>A0A8S1K839</accession>
<evidence type="ECO:0008006" key="5">
    <source>
        <dbReference type="Google" id="ProtNLM"/>
    </source>
</evidence>
<dbReference type="Proteomes" id="UP000688137">
    <property type="component" value="Unassembled WGS sequence"/>
</dbReference>
<evidence type="ECO:0000256" key="1">
    <source>
        <dbReference type="SAM" id="Coils"/>
    </source>
</evidence>
<evidence type="ECO:0000313" key="4">
    <source>
        <dbReference type="Proteomes" id="UP000688137"/>
    </source>
</evidence>
<feature type="coiled-coil region" evidence="1">
    <location>
        <begin position="310"/>
        <end position="358"/>
    </location>
</feature>
<evidence type="ECO:0000256" key="2">
    <source>
        <dbReference type="SAM" id="Phobius"/>
    </source>
</evidence>
<sequence>MQRTDVLANRISILIAFLLICILIAVFGRQSNENQAISERFEPEVSESEIRYFLENDINFNDSDQFGIQTIQDWLPIQSELAQLNLALEYFSRLNLDKILNKHVGLEEQVNQCLELHLNQELEKYVNQINSSSINQTINSDALFNYNVLFEKKIQLNEAIFNKKAQLDILSAEEKDLKQICTQYQLNELETIKLDNKIKQFQKYSQDINYLEQKINDSNYKIQQYLQEQGNQEDLTKEYQKDQELAKIMSKLFKPTGTKSVEIHDEKLGGILNVLDKNMKQYNTTEVFLNGLNFHREIQKNYLEEMQLIIQRDQSSLEYKRREKNNLEKEIEDLEKQKKEKNENYQNAVSRLEEIRRSKIELNNLTQIERQELDQVIYELKNYNPQSNLQNDEKLDAQKKFKEYLYLHLKEDQLCVEKCIEYDSLNQQINIGRYRISLKSIQKHFSELELKFKEFKI</sequence>
<feature type="transmembrane region" description="Helical" evidence="2">
    <location>
        <begin position="7"/>
        <end position="28"/>
    </location>
</feature>
<reference evidence="3" key="1">
    <citation type="submission" date="2021-01" db="EMBL/GenBank/DDBJ databases">
        <authorList>
            <consortium name="Genoscope - CEA"/>
            <person name="William W."/>
        </authorList>
    </citation>
    <scope>NUCLEOTIDE SEQUENCE</scope>
</reference>
<organism evidence="3 4">
    <name type="scientific">Paramecium primaurelia</name>
    <dbReference type="NCBI Taxonomy" id="5886"/>
    <lineage>
        <taxon>Eukaryota</taxon>
        <taxon>Sar</taxon>
        <taxon>Alveolata</taxon>
        <taxon>Ciliophora</taxon>
        <taxon>Intramacronucleata</taxon>
        <taxon>Oligohymenophorea</taxon>
        <taxon>Peniculida</taxon>
        <taxon>Parameciidae</taxon>
        <taxon>Paramecium</taxon>
    </lineage>
</organism>
<keyword evidence="1" id="KW-0175">Coiled coil</keyword>
<keyword evidence="2" id="KW-1133">Transmembrane helix</keyword>
<name>A0A8S1K839_PARPR</name>
<dbReference type="EMBL" id="CAJJDM010000014">
    <property type="protein sequence ID" value="CAD8051630.1"/>
    <property type="molecule type" value="Genomic_DNA"/>
</dbReference>
<comment type="caution">
    <text evidence="3">The sequence shown here is derived from an EMBL/GenBank/DDBJ whole genome shotgun (WGS) entry which is preliminary data.</text>
</comment>